<dbReference type="InterPro" id="IPR038606">
    <property type="entry name" value="To_sf"/>
</dbReference>
<dbReference type="GO" id="GO:0007623">
    <property type="term" value="P:circadian rhythm"/>
    <property type="evidence" value="ECO:0007669"/>
    <property type="project" value="UniProtKB-ARBA"/>
</dbReference>
<name>A0A1B6DKS3_9HEMI</name>
<feature type="signal peptide" evidence="4">
    <location>
        <begin position="1"/>
        <end position="23"/>
    </location>
</feature>
<gene>
    <name evidence="5" type="ORF">g.45297</name>
</gene>
<comment type="similarity">
    <text evidence="3">Belongs to the TO family.</text>
</comment>
<sequence length="262" mass="29572">LTLHMFIMLRALCVGLLCSVAYGAVIKGGIEVPTYTEPCRRNSPDFNVCIKKALQGIVPKLAKGGIPELELDSIDPLKVPEMIMSYDAEHIGGRVTLLNTITRGISKLKVLEVRSKTDDPNFFLMDIDFFIPKMLTTGLYRMQGHIGDIPVLGEDTYNITMAGVTGTWRLVGAPVVQDGQTFMRINRFEVKPEVEALKVHANNLFKGNKELSTVTLAFVNRFWRVLYEEMLPYTEETFDKVVRNLLNKIFLKIPYDQLFPLA</sequence>
<dbReference type="Gene3D" id="3.15.10.30">
    <property type="entry name" value="Haemolymph juvenile hormone binding protein"/>
    <property type="match status" value="1"/>
</dbReference>
<dbReference type="PANTHER" id="PTHR11008:SF18">
    <property type="entry name" value="BCDNA.GH05536-RELATED"/>
    <property type="match status" value="1"/>
</dbReference>
<protein>
    <submittedName>
        <fullName evidence="5">Uncharacterized protein</fullName>
    </submittedName>
</protein>
<evidence type="ECO:0000256" key="2">
    <source>
        <dbReference type="ARBA" id="ARBA00023108"/>
    </source>
</evidence>
<dbReference type="InterPro" id="IPR010562">
    <property type="entry name" value="Haemolymph_juvenile_hormone-bd"/>
</dbReference>
<dbReference type="Pfam" id="PF06585">
    <property type="entry name" value="JHBP"/>
    <property type="match status" value="1"/>
</dbReference>
<keyword evidence="1 4" id="KW-0732">Signal</keyword>
<dbReference type="AlphaFoldDB" id="A0A1B6DKS3"/>
<reference evidence="5" key="1">
    <citation type="submission" date="2015-12" db="EMBL/GenBank/DDBJ databases">
        <title>De novo transcriptome assembly of four potential Pierce s Disease insect vectors from Arizona vineyards.</title>
        <authorList>
            <person name="Tassone E.E."/>
        </authorList>
    </citation>
    <scope>NUCLEOTIDE SEQUENCE</scope>
</reference>
<evidence type="ECO:0000313" key="5">
    <source>
        <dbReference type="EMBL" id="JAS26294.1"/>
    </source>
</evidence>
<feature type="non-terminal residue" evidence="5">
    <location>
        <position position="1"/>
    </location>
</feature>
<dbReference type="PANTHER" id="PTHR11008">
    <property type="entry name" value="PROTEIN TAKEOUT-LIKE PROTEIN"/>
    <property type="match status" value="1"/>
</dbReference>
<feature type="chain" id="PRO_5008581358" evidence="4">
    <location>
        <begin position="24"/>
        <end position="262"/>
    </location>
</feature>
<organism evidence="5">
    <name type="scientific">Clastoptera arizonana</name>
    <name type="common">Arizona spittle bug</name>
    <dbReference type="NCBI Taxonomy" id="38151"/>
    <lineage>
        <taxon>Eukaryota</taxon>
        <taxon>Metazoa</taxon>
        <taxon>Ecdysozoa</taxon>
        <taxon>Arthropoda</taxon>
        <taxon>Hexapoda</taxon>
        <taxon>Insecta</taxon>
        <taxon>Pterygota</taxon>
        <taxon>Neoptera</taxon>
        <taxon>Paraneoptera</taxon>
        <taxon>Hemiptera</taxon>
        <taxon>Auchenorrhyncha</taxon>
        <taxon>Cercopoidea</taxon>
        <taxon>Clastopteridae</taxon>
        <taxon>Clastoptera</taxon>
    </lineage>
</organism>
<evidence type="ECO:0000256" key="4">
    <source>
        <dbReference type="SAM" id="SignalP"/>
    </source>
</evidence>
<dbReference type="SMART" id="SM00700">
    <property type="entry name" value="JHBP"/>
    <property type="match status" value="1"/>
</dbReference>
<dbReference type="GO" id="GO:0005615">
    <property type="term" value="C:extracellular space"/>
    <property type="evidence" value="ECO:0007669"/>
    <property type="project" value="TreeGrafter"/>
</dbReference>
<accession>A0A1B6DKS3</accession>
<dbReference type="EMBL" id="GEDC01011004">
    <property type="protein sequence ID" value="JAS26294.1"/>
    <property type="molecule type" value="Transcribed_RNA"/>
</dbReference>
<keyword evidence="2" id="KW-0090">Biological rhythms</keyword>
<proteinExistence type="inferred from homology"/>
<evidence type="ECO:0000256" key="3">
    <source>
        <dbReference type="ARBA" id="ARBA00060902"/>
    </source>
</evidence>
<dbReference type="FunFam" id="3.15.10.30:FF:000001">
    <property type="entry name" value="Takeout-like protein 1"/>
    <property type="match status" value="1"/>
</dbReference>
<evidence type="ECO:0000256" key="1">
    <source>
        <dbReference type="ARBA" id="ARBA00022729"/>
    </source>
</evidence>